<accession>A0A2P7S8Q2</accession>
<name>A0A2P7S8Q2_9HYPH</name>
<sequence>MEALSAIEQLGAIRLLKSSFYAYPLVNALHIAAIGALFTSVWLMDLRVLGAFRTVPEHPFLTLMRRVAITAFAGAALTGAALFSIRATEYAGMPVFWAKMGLILLAGLNLLLFAMLARKRPPQAPAGSGERLAASLSALLWTGVLLCGRFIGFA</sequence>
<dbReference type="OrthoDB" id="118399at2"/>
<evidence type="ECO:0008006" key="4">
    <source>
        <dbReference type="Google" id="ProtNLM"/>
    </source>
</evidence>
<evidence type="ECO:0000256" key="1">
    <source>
        <dbReference type="SAM" id="Phobius"/>
    </source>
</evidence>
<comment type="caution">
    <text evidence="2">The sequence shown here is derived from an EMBL/GenBank/DDBJ whole genome shotgun (WGS) entry which is preliminary data.</text>
</comment>
<protein>
    <recommendedName>
        <fullName evidence="4">DUF2214 domain-containing protein</fullName>
    </recommendedName>
</protein>
<evidence type="ECO:0000313" key="3">
    <source>
        <dbReference type="Proteomes" id="UP000241229"/>
    </source>
</evidence>
<dbReference type="RefSeq" id="WP_106772921.1">
    <property type="nucleotide sequence ID" value="NZ_PXYK01000013.1"/>
</dbReference>
<dbReference type="Proteomes" id="UP000241229">
    <property type="component" value="Unassembled WGS sequence"/>
</dbReference>
<evidence type="ECO:0000313" key="2">
    <source>
        <dbReference type="EMBL" id="PSJ58695.1"/>
    </source>
</evidence>
<organism evidence="2 3">
    <name type="scientific">Kumtagia ephedrae</name>
    <dbReference type="NCBI Taxonomy" id="2116701"/>
    <lineage>
        <taxon>Bacteria</taxon>
        <taxon>Pseudomonadati</taxon>
        <taxon>Pseudomonadota</taxon>
        <taxon>Alphaproteobacteria</taxon>
        <taxon>Hyphomicrobiales</taxon>
        <taxon>Phyllobacteriaceae</taxon>
        <taxon>Kumtagia</taxon>
    </lineage>
</organism>
<feature type="transmembrane region" description="Helical" evidence="1">
    <location>
        <begin position="95"/>
        <end position="117"/>
    </location>
</feature>
<keyword evidence="3" id="KW-1185">Reference proteome</keyword>
<proteinExistence type="predicted"/>
<dbReference type="EMBL" id="PXYK01000013">
    <property type="protein sequence ID" value="PSJ58695.1"/>
    <property type="molecule type" value="Genomic_DNA"/>
</dbReference>
<reference evidence="2 3" key="1">
    <citation type="submission" date="2018-03" db="EMBL/GenBank/DDBJ databases">
        <title>The draft genome of Mesorhizobium sp. 6GN-30.</title>
        <authorList>
            <person name="Liu L."/>
            <person name="Li L."/>
            <person name="Wang T."/>
            <person name="Zhang X."/>
            <person name="Liang L."/>
        </authorList>
    </citation>
    <scope>NUCLEOTIDE SEQUENCE [LARGE SCALE GENOMIC DNA]</scope>
    <source>
        <strain evidence="2 3">6GN30</strain>
    </source>
</reference>
<feature type="transmembrane region" description="Helical" evidence="1">
    <location>
        <begin position="20"/>
        <end position="43"/>
    </location>
</feature>
<keyword evidence="1" id="KW-1133">Transmembrane helix</keyword>
<gene>
    <name evidence="2" type="ORF">C7I84_14515</name>
</gene>
<keyword evidence="1" id="KW-0472">Membrane</keyword>
<dbReference type="AlphaFoldDB" id="A0A2P7S8Q2"/>
<feature type="transmembrane region" description="Helical" evidence="1">
    <location>
        <begin position="132"/>
        <end position="152"/>
    </location>
</feature>
<keyword evidence="1" id="KW-0812">Transmembrane</keyword>
<feature type="transmembrane region" description="Helical" evidence="1">
    <location>
        <begin position="63"/>
        <end position="83"/>
    </location>
</feature>